<evidence type="ECO:0000256" key="1">
    <source>
        <dbReference type="SAM" id="Phobius"/>
    </source>
</evidence>
<dbReference type="SUPFAM" id="SSF54427">
    <property type="entry name" value="NTF2-like"/>
    <property type="match status" value="1"/>
</dbReference>
<keyword evidence="1" id="KW-1133">Transmembrane helix</keyword>
<sequence>MRPLFQHSVRLPSWLLVLGGLSALVPLEALARGGGGEHYTRDSPSYGNGDGDAGLIYLFFRLITFAFRYPKVGIPLLILAGVVYYFYKRNLHPTGATQRAFERREAEQRTQVSDQAVLSWVHSLQRKDPQFEAQGVLDKVRQLFPALQEAWFRRELTPVRPFLSDATYQRFNVQLQLMAAQGVRDAISDIQLLDARIIGLEQSEWFDSLQIRVQAQMRDTDVPASASDAQALEAARRAPLESFTEVWTFVRKPGAVTRIGQDVYQGKCPQCGAPYKGGASNVCEYCQAIVNSGNYDWTLSEITQGIEHNRYAAAVDGLGAAREADPALNLEVLEDRASLLFWKWIDAQSRGDEKRLAQVANTELVSQLGTELGTMRQRGQRRVILECAVGAVVTRTLEVHPEGDDRAHVEIRWSARLGTAAANERPRELPTVPQRWVFTLTRRHGVKTNTSNGMATDRCPECNAPLTSSGASACAYCGTQLGTSAKDWVLATTLPYEAWEAQTRYRRVPGAQAPVASPARATDTVVDVQERERLLYMMASIAAADGTVDATERKLLKVCATRWSIPWQNVEMALNAGQPLFQRLMPTKGSPEASVFMDHLVQMALVDGRVDTKERRMLVSTAMHLGVLPQLESMLRK</sequence>
<keyword evidence="1" id="KW-0812">Transmembrane</keyword>
<keyword evidence="4" id="KW-1185">Reference proteome</keyword>
<organism evidence="3 4">
    <name type="scientific">Stigmatella erecta</name>
    <dbReference type="NCBI Taxonomy" id="83460"/>
    <lineage>
        <taxon>Bacteria</taxon>
        <taxon>Pseudomonadati</taxon>
        <taxon>Myxococcota</taxon>
        <taxon>Myxococcia</taxon>
        <taxon>Myxococcales</taxon>
        <taxon>Cystobacterineae</taxon>
        <taxon>Archangiaceae</taxon>
        <taxon>Stigmatella</taxon>
    </lineage>
</organism>
<dbReference type="Proteomes" id="UP000199181">
    <property type="component" value="Unassembled WGS sequence"/>
</dbReference>
<dbReference type="SMART" id="SM00978">
    <property type="entry name" value="Tim44"/>
    <property type="match status" value="1"/>
</dbReference>
<keyword evidence="1" id="KW-0472">Membrane</keyword>
<feature type="transmembrane region" description="Helical" evidence="1">
    <location>
        <begin position="55"/>
        <end position="87"/>
    </location>
</feature>
<gene>
    <name evidence="3" type="ORF">SAMN05443639_101500</name>
</gene>
<dbReference type="AlphaFoldDB" id="A0A1I0A0G2"/>
<dbReference type="CDD" id="cd07177">
    <property type="entry name" value="terB_like"/>
    <property type="match status" value="1"/>
</dbReference>
<evidence type="ECO:0000313" key="4">
    <source>
        <dbReference type="Proteomes" id="UP000199181"/>
    </source>
</evidence>
<name>A0A1I0A0G2_9BACT</name>
<dbReference type="EMBL" id="FOIJ01000001">
    <property type="protein sequence ID" value="SES87565.1"/>
    <property type="molecule type" value="Genomic_DNA"/>
</dbReference>
<dbReference type="InterPro" id="IPR032710">
    <property type="entry name" value="NTF2-like_dom_sf"/>
</dbReference>
<dbReference type="Gene3D" id="3.10.450.240">
    <property type="match status" value="1"/>
</dbReference>
<dbReference type="SUPFAM" id="SSF158682">
    <property type="entry name" value="TerB-like"/>
    <property type="match status" value="1"/>
</dbReference>
<proteinExistence type="predicted"/>
<accession>A0A1I0A0G2</accession>
<dbReference type="InterPro" id="IPR029024">
    <property type="entry name" value="TerB-like"/>
</dbReference>
<protein>
    <submittedName>
        <fullName evidence="3">Zinc-ribbon domain-containing protein</fullName>
    </submittedName>
</protein>
<feature type="domain" description="Tim44-like" evidence="2">
    <location>
        <begin position="117"/>
        <end position="304"/>
    </location>
</feature>
<reference evidence="4" key="1">
    <citation type="submission" date="2016-10" db="EMBL/GenBank/DDBJ databases">
        <authorList>
            <person name="Varghese N."/>
            <person name="Submissions S."/>
        </authorList>
    </citation>
    <scope>NUCLEOTIDE SEQUENCE [LARGE SCALE GENOMIC DNA]</scope>
    <source>
        <strain evidence="4">DSM 16858</strain>
    </source>
</reference>
<dbReference type="Pfam" id="PF04280">
    <property type="entry name" value="Tim44"/>
    <property type="match status" value="1"/>
</dbReference>
<dbReference type="Gene3D" id="1.10.3680.10">
    <property type="entry name" value="TerB-like"/>
    <property type="match status" value="1"/>
</dbReference>
<evidence type="ECO:0000259" key="2">
    <source>
        <dbReference type="SMART" id="SM00978"/>
    </source>
</evidence>
<dbReference type="InterPro" id="IPR007379">
    <property type="entry name" value="Tim44-like_dom"/>
</dbReference>
<dbReference type="RefSeq" id="WP_093515385.1">
    <property type="nucleotide sequence ID" value="NZ_FOIJ01000001.1"/>
</dbReference>
<evidence type="ECO:0000313" key="3">
    <source>
        <dbReference type="EMBL" id="SES87565.1"/>
    </source>
</evidence>